<sequence length="453" mass="49244">MKISCLILLAAIASVSGKKEDDDLPPQPTMEFVHHLTLSDSKVCGDGETVHIECGLNIMQRLPIPEELEDEKKDKDKEDPPNAAGGGLRRRLKKEDDEPKEPELLPPLFSSDIYEMEITNCTNSVKGQNRTMELAGRQLIVEAEGFQNIDVASVDPYNNTETIMTRQGRMKFWERPTELQQLMGYQKSDHIGNLLFKVVVERKKIIDQTEMFVGMTLTMQAMADAIMMNDTGVMFPEPVPAYKNYTQVISAELDWERMENVVCSPKKFVTAMPTPQPTQSVVPSMEPSMEPSANPSLSLVPSKMPSSAPTPLPSITPSTIPSSAPSTLPSDLPSTVPSTVPSALPSTLPSPEPSSLPTALPSPAPSPLPTALPSSVPSPLPTSGPTAGPTTTDYDPQGPDNNAANPDFTGTVPSRQSPYDGPMDQDNLGEFTREYYGTMGEAHDTEKPDLIIP</sequence>
<feature type="chain" id="PRO_5042268031" description="PAS domain-containing protein" evidence="2">
    <location>
        <begin position="18"/>
        <end position="453"/>
    </location>
</feature>
<dbReference type="PANTHER" id="PTHR34723:SF10">
    <property type="match status" value="1"/>
</dbReference>
<evidence type="ECO:0000313" key="4">
    <source>
        <dbReference type="Proteomes" id="UP001295423"/>
    </source>
</evidence>
<reference evidence="3" key="1">
    <citation type="submission" date="2023-08" db="EMBL/GenBank/DDBJ databases">
        <authorList>
            <person name="Audoor S."/>
            <person name="Bilcke G."/>
        </authorList>
    </citation>
    <scope>NUCLEOTIDE SEQUENCE</scope>
</reference>
<feature type="region of interest" description="Disordered" evidence="1">
    <location>
        <begin position="69"/>
        <end position="109"/>
    </location>
</feature>
<feature type="compositionally biased region" description="Basic and acidic residues" evidence="1">
    <location>
        <begin position="93"/>
        <end position="103"/>
    </location>
</feature>
<dbReference type="EMBL" id="CAKOGP040002091">
    <property type="protein sequence ID" value="CAJ1961235.1"/>
    <property type="molecule type" value="Genomic_DNA"/>
</dbReference>
<comment type="caution">
    <text evidence="3">The sequence shown here is derived from an EMBL/GenBank/DDBJ whole genome shotgun (WGS) entry which is preliminary data.</text>
</comment>
<feature type="compositionally biased region" description="Basic and acidic residues" evidence="1">
    <location>
        <begin position="70"/>
        <end position="80"/>
    </location>
</feature>
<organism evidence="3 4">
    <name type="scientific">Cylindrotheca closterium</name>
    <dbReference type="NCBI Taxonomy" id="2856"/>
    <lineage>
        <taxon>Eukaryota</taxon>
        <taxon>Sar</taxon>
        <taxon>Stramenopiles</taxon>
        <taxon>Ochrophyta</taxon>
        <taxon>Bacillariophyta</taxon>
        <taxon>Bacillariophyceae</taxon>
        <taxon>Bacillariophycidae</taxon>
        <taxon>Bacillariales</taxon>
        <taxon>Bacillariaceae</taxon>
        <taxon>Cylindrotheca</taxon>
    </lineage>
</organism>
<evidence type="ECO:0008006" key="5">
    <source>
        <dbReference type="Google" id="ProtNLM"/>
    </source>
</evidence>
<proteinExistence type="predicted"/>
<dbReference type="PANTHER" id="PTHR34723">
    <property type="entry name" value="PROTEIN CBG17025"/>
    <property type="match status" value="1"/>
</dbReference>
<protein>
    <recommendedName>
        <fullName evidence="5">PAS domain-containing protein</fullName>
    </recommendedName>
</protein>
<keyword evidence="2" id="KW-0732">Signal</keyword>
<feature type="region of interest" description="Disordered" evidence="1">
    <location>
        <begin position="269"/>
        <end position="429"/>
    </location>
</feature>
<name>A0AAD2G3T1_9STRA</name>
<keyword evidence="4" id="KW-1185">Reference proteome</keyword>
<accession>A0AAD2G3T1</accession>
<feature type="compositionally biased region" description="Low complexity" evidence="1">
    <location>
        <begin position="315"/>
        <end position="347"/>
    </location>
</feature>
<dbReference type="Proteomes" id="UP001295423">
    <property type="component" value="Unassembled WGS sequence"/>
</dbReference>
<feature type="compositionally biased region" description="Low complexity" evidence="1">
    <location>
        <begin position="383"/>
        <end position="392"/>
    </location>
</feature>
<feature type="compositionally biased region" description="Pro residues" evidence="1">
    <location>
        <begin position="348"/>
        <end position="382"/>
    </location>
</feature>
<dbReference type="AlphaFoldDB" id="A0AAD2G3T1"/>
<evidence type="ECO:0000313" key="3">
    <source>
        <dbReference type="EMBL" id="CAJ1961235.1"/>
    </source>
</evidence>
<evidence type="ECO:0000256" key="2">
    <source>
        <dbReference type="SAM" id="SignalP"/>
    </source>
</evidence>
<gene>
    <name evidence="3" type="ORF">CYCCA115_LOCUS19096</name>
</gene>
<evidence type="ECO:0000256" key="1">
    <source>
        <dbReference type="SAM" id="MobiDB-lite"/>
    </source>
</evidence>
<feature type="signal peptide" evidence="2">
    <location>
        <begin position="1"/>
        <end position="17"/>
    </location>
</feature>